<organism evidence="1 2">
    <name type="scientific">Protomyces lactucae-debilis</name>
    <dbReference type="NCBI Taxonomy" id="2754530"/>
    <lineage>
        <taxon>Eukaryota</taxon>
        <taxon>Fungi</taxon>
        <taxon>Dikarya</taxon>
        <taxon>Ascomycota</taxon>
        <taxon>Taphrinomycotina</taxon>
        <taxon>Taphrinomycetes</taxon>
        <taxon>Taphrinales</taxon>
        <taxon>Protomycetaceae</taxon>
        <taxon>Protomyces</taxon>
    </lineage>
</organism>
<dbReference type="EMBL" id="MCFI01000005">
    <property type="protein sequence ID" value="ORY85014.1"/>
    <property type="molecule type" value="Genomic_DNA"/>
</dbReference>
<reference evidence="1 2" key="1">
    <citation type="submission" date="2016-07" db="EMBL/GenBank/DDBJ databases">
        <title>Pervasive Adenine N6-methylation of Active Genes in Fungi.</title>
        <authorList>
            <consortium name="DOE Joint Genome Institute"/>
            <person name="Mondo S.J."/>
            <person name="Dannebaum R.O."/>
            <person name="Kuo R.C."/>
            <person name="Labutti K."/>
            <person name="Haridas S."/>
            <person name="Kuo A."/>
            <person name="Salamov A."/>
            <person name="Ahrendt S.R."/>
            <person name="Lipzen A."/>
            <person name="Sullivan W."/>
            <person name="Andreopoulos W.B."/>
            <person name="Clum A."/>
            <person name="Lindquist E."/>
            <person name="Daum C."/>
            <person name="Ramamoorthy G.K."/>
            <person name="Gryganskyi A."/>
            <person name="Culley D."/>
            <person name="Magnuson J.K."/>
            <person name="James T.Y."/>
            <person name="O'Malley M.A."/>
            <person name="Stajich J.E."/>
            <person name="Spatafora J.W."/>
            <person name="Visel A."/>
            <person name="Grigoriev I.V."/>
        </authorList>
    </citation>
    <scope>NUCLEOTIDE SEQUENCE [LARGE SCALE GENOMIC DNA]</scope>
    <source>
        <strain evidence="1 2">12-1054</strain>
    </source>
</reference>
<accession>A0A1Y2FNW1</accession>
<dbReference type="AlphaFoldDB" id="A0A1Y2FNW1"/>
<name>A0A1Y2FNW1_PROLT</name>
<proteinExistence type="predicted"/>
<protein>
    <submittedName>
        <fullName evidence="1">Uncharacterized protein</fullName>
    </submittedName>
</protein>
<sequence>MTPSLLSIGMNSTVSFHHLSAISSFNTRPCNSTEHTGVLTASLPASCLIRL</sequence>
<comment type="caution">
    <text evidence="1">The sequence shown here is derived from an EMBL/GenBank/DDBJ whole genome shotgun (WGS) entry which is preliminary data.</text>
</comment>
<keyword evidence="2" id="KW-1185">Reference proteome</keyword>
<dbReference type="GeneID" id="63785540"/>
<evidence type="ECO:0000313" key="1">
    <source>
        <dbReference type="EMBL" id="ORY85014.1"/>
    </source>
</evidence>
<evidence type="ECO:0000313" key="2">
    <source>
        <dbReference type="Proteomes" id="UP000193685"/>
    </source>
</evidence>
<gene>
    <name evidence="1" type="ORF">BCR37DRAFT_377991</name>
</gene>
<dbReference type="Proteomes" id="UP000193685">
    <property type="component" value="Unassembled WGS sequence"/>
</dbReference>
<dbReference type="RefSeq" id="XP_040726797.1">
    <property type="nucleotide sequence ID" value="XM_040868941.1"/>
</dbReference>